<dbReference type="Pfam" id="PF02195">
    <property type="entry name" value="ParB_N"/>
    <property type="match status" value="1"/>
</dbReference>
<dbReference type="Pfam" id="PF07506">
    <property type="entry name" value="RepB"/>
    <property type="match status" value="1"/>
</dbReference>
<dbReference type="GO" id="GO:0007059">
    <property type="term" value="P:chromosome segregation"/>
    <property type="evidence" value="ECO:0007669"/>
    <property type="project" value="TreeGrafter"/>
</dbReference>
<dbReference type="SMART" id="SM00470">
    <property type="entry name" value="ParB"/>
    <property type="match status" value="1"/>
</dbReference>
<keyword evidence="4" id="KW-1185">Reference proteome</keyword>
<protein>
    <submittedName>
        <fullName evidence="3">Replication protein B</fullName>
    </submittedName>
</protein>
<dbReference type="Proteomes" id="UP000019443">
    <property type="component" value="Plasmid pLPU83c"/>
</dbReference>
<dbReference type="PANTHER" id="PTHR33375">
    <property type="entry name" value="CHROMOSOME-PARTITIONING PROTEIN PARB-RELATED"/>
    <property type="match status" value="1"/>
</dbReference>
<dbReference type="NCBIfam" id="TIGR00180">
    <property type="entry name" value="parB_part"/>
    <property type="match status" value="1"/>
</dbReference>
<gene>
    <name evidence="3" type="primary">repB1</name>
    <name evidence="3" type="ORF">LPU83_pLPU83c_0002</name>
</gene>
<dbReference type="Gene3D" id="3.90.1530.30">
    <property type="match status" value="1"/>
</dbReference>
<dbReference type="InterPro" id="IPR011111">
    <property type="entry name" value="Plasmid_RepB"/>
</dbReference>
<comment type="similarity">
    <text evidence="1">Belongs to the ParB family.</text>
</comment>
<name>W6RI96_9HYPH</name>
<reference evidence="3" key="1">
    <citation type="submission" date="2013-11" db="EMBL/GenBank/DDBJ databases">
        <title>Draft genome sequence of the broad-host-range Rhizobium sp. LPU83 strain, a member of the low-genetic diversity Oregon-like Rhizobium sp. group.</title>
        <authorList>
            <person name="Wibberg D."/>
            <person name="Puehler A."/>
            <person name="Schlueter A."/>
        </authorList>
    </citation>
    <scope>NUCLEOTIDE SEQUENCE [LARGE SCALE GENOMIC DNA]</scope>
    <source>
        <strain evidence="3">LPU83</strain>
        <plasmid evidence="3">pLPU83c</plasmid>
    </source>
</reference>
<organism evidence="3 4">
    <name type="scientific">Rhizobium favelukesii</name>
    <dbReference type="NCBI Taxonomy" id="348824"/>
    <lineage>
        <taxon>Bacteria</taxon>
        <taxon>Pseudomonadati</taxon>
        <taxon>Pseudomonadota</taxon>
        <taxon>Alphaproteobacteria</taxon>
        <taxon>Hyphomicrobiales</taxon>
        <taxon>Rhizobiaceae</taxon>
        <taxon>Rhizobium/Agrobacterium group</taxon>
        <taxon>Rhizobium</taxon>
    </lineage>
</organism>
<dbReference type="HOGENOM" id="CLU_069128_1_0_5"/>
<proteinExistence type="inferred from homology"/>
<dbReference type="KEGG" id="rhl:LPU83_pLPU83c_0002"/>
<feature type="domain" description="ParB-like N-terminal" evidence="2">
    <location>
        <begin position="62"/>
        <end position="153"/>
    </location>
</feature>
<dbReference type="SUPFAM" id="SSF109709">
    <property type="entry name" value="KorB DNA-binding domain-like"/>
    <property type="match status" value="1"/>
</dbReference>
<dbReference type="InterPro" id="IPR037972">
    <property type="entry name" value="RepB_N"/>
</dbReference>
<accession>W6RI96</accession>
<evidence type="ECO:0000313" key="3">
    <source>
        <dbReference type="EMBL" id="CDM60564.1"/>
    </source>
</evidence>
<dbReference type="PATRIC" id="fig|348824.6.peg.4688"/>
<dbReference type="SUPFAM" id="SSF110849">
    <property type="entry name" value="ParB/Sulfiredoxin"/>
    <property type="match status" value="1"/>
</dbReference>
<dbReference type="RefSeq" id="WP_024317804.1">
    <property type="nucleotide sequence ID" value="NZ_ATTO01000064.1"/>
</dbReference>
<dbReference type="GO" id="GO:0005694">
    <property type="term" value="C:chromosome"/>
    <property type="evidence" value="ECO:0007669"/>
    <property type="project" value="TreeGrafter"/>
</dbReference>
<dbReference type="GO" id="GO:0003677">
    <property type="term" value="F:DNA binding"/>
    <property type="evidence" value="ECO:0007669"/>
    <property type="project" value="InterPro"/>
</dbReference>
<evidence type="ECO:0000259" key="2">
    <source>
        <dbReference type="SMART" id="SM00470"/>
    </source>
</evidence>
<dbReference type="Gene3D" id="1.10.10.2830">
    <property type="match status" value="1"/>
</dbReference>
<evidence type="ECO:0000256" key="1">
    <source>
        <dbReference type="ARBA" id="ARBA00006295"/>
    </source>
</evidence>
<dbReference type="CDD" id="cd16405">
    <property type="entry name" value="RepB_like_N"/>
    <property type="match status" value="1"/>
</dbReference>
<sequence>MARKNLLAHITATIGDDAERGANSDTEARASYTRRGASRSMIQSLDELAETSMRILDGDTIIALDPVELDGSFVADRIGDDDQAYSSLKEAIRQSGQSTPILVRPHPSDDGRYMIVFGHRRARVARELGVKVRAVVKPLADIEHIIAQGQENTARADLTFIEKAIFAGKLLRSGLSKDVLKSALTADDSLLSRMLSVADVVPDVVLDALGSAKGVGRDRWEELKKLVLNPAAAARARELVQEEMFLSQTTDETRFQHLVVALKAAQKAGKRAKQKSAPAAWMPADQSVSVVARQKPNSLVMEFGNPKGKSFGKWLSGNMDSLFEQYSKANGEQETGD</sequence>
<dbReference type="InterPro" id="IPR004437">
    <property type="entry name" value="ParB/RepB/Spo0J"/>
</dbReference>
<dbReference type="InterPro" id="IPR003115">
    <property type="entry name" value="ParB_N"/>
</dbReference>
<keyword evidence="3" id="KW-0614">Plasmid</keyword>
<dbReference type="InterPro" id="IPR017819">
    <property type="entry name" value="Plasmid_partition_RepB"/>
</dbReference>
<dbReference type="EMBL" id="HG916854">
    <property type="protein sequence ID" value="CDM60564.1"/>
    <property type="molecule type" value="Genomic_DNA"/>
</dbReference>
<dbReference type="AlphaFoldDB" id="W6RI96"/>
<dbReference type="NCBIfam" id="TIGR03454">
    <property type="entry name" value="partition_RepB"/>
    <property type="match status" value="1"/>
</dbReference>
<dbReference type="InterPro" id="IPR036086">
    <property type="entry name" value="ParB/Sulfiredoxin_sf"/>
</dbReference>
<dbReference type="InterPro" id="IPR050336">
    <property type="entry name" value="Chromosome_partition/occlusion"/>
</dbReference>
<dbReference type="PANTHER" id="PTHR33375:SF1">
    <property type="entry name" value="CHROMOSOME-PARTITIONING PROTEIN PARB-RELATED"/>
    <property type="match status" value="1"/>
</dbReference>
<geneLocation type="plasmid" evidence="3 4">
    <name>pLPU83c</name>
</geneLocation>
<evidence type="ECO:0000313" key="4">
    <source>
        <dbReference type="Proteomes" id="UP000019443"/>
    </source>
</evidence>